<evidence type="ECO:0000313" key="2">
    <source>
        <dbReference type="EMBL" id="VAX36885.1"/>
    </source>
</evidence>
<evidence type="ECO:0008006" key="3">
    <source>
        <dbReference type="Google" id="ProtNLM"/>
    </source>
</evidence>
<gene>
    <name evidence="2" type="ORF">MNBD_PLANCTO02-3090</name>
</gene>
<dbReference type="GO" id="GO:0006310">
    <property type="term" value="P:DNA recombination"/>
    <property type="evidence" value="ECO:0007669"/>
    <property type="project" value="UniProtKB-KW"/>
</dbReference>
<dbReference type="AlphaFoldDB" id="A0A3B1DX94"/>
<dbReference type="Gene3D" id="1.10.443.10">
    <property type="entry name" value="Intergrase catalytic core"/>
    <property type="match status" value="1"/>
</dbReference>
<feature type="non-terminal residue" evidence="2">
    <location>
        <position position="289"/>
    </location>
</feature>
<keyword evidence="1" id="KW-0233">DNA recombination</keyword>
<dbReference type="SUPFAM" id="SSF56349">
    <property type="entry name" value="DNA breaking-rejoining enzymes"/>
    <property type="match status" value="1"/>
</dbReference>
<dbReference type="GO" id="GO:0015074">
    <property type="term" value="P:DNA integration"/>
    <property type="evidence" value="ECO:0007669"/>
    <property type="project" value="InterPro"/>
</dbReference>
<accession>A0A3B1DX94</accession>
<dbReference type="GO" id="GO:0003677">
    <property type="term" value="F:DNA binding"/>
    <property type="evidence" value="ECO:0007669"/>
    <property type="project" value="InterPro"/>
</dbReference>
<evidence type="ECO:0000256" key="1">
    <source>
        <dbReference type="ARBA" id="ARBA00023172"/>
    </source>
</evidence>
<sequence>MTGRPKKVPKYGKHKASGQAVVCIEGRDRYLGVYGTSQSHEKYHRLISEHFGNGKTPKVFEVAARTRSSDLTIVELIAAYWEHAENYYVKNGKPTSEQTSLKLAFRPLNELYGTSLVSQFGPLALEVVRDKMIESGITRKRINQHVCRIRRMFKWGVSKELLPVAIYEALMTLEGLRKGRSNAKESTPIKPIEWLIVEKTLPFLPAQIQTMIRVQLLIGCRPEEITLIRSCDIFDRDQEVWVYIPESHKMEHHDRERKIFIGLRAQTLLKMWLNRDPEEYCFSPQESRK</sequence>
<dbReference type="InterPro" id="IPR011010">
    <property type="entry name" value="DNA_brk_join_enz"/>
</dbReference>
<proteinExistence type="predicted"/>
<dbReference type="InterPro" id="IPR013762">
    <property type="entry name" value="Integrase-like_cat_sf"/>
</dbReference>
<protein>
    <recommendedName>
        <fullName evidence="3">Tyr recombinase domain-containing protein</fullName>
    </recommendedName>
</protein>
<name>A0A3B1DX94_9ZZZZ</name>
<organism evidence="2">
    <name type="scientific">hydrothermal vent metagenome</name>
    <dbReference type="NCBI Taxonomy" id="652676"/>
    <lineage>
        <taxon>unclassified sequences</taxon>
        <taxon>metagenomes</taxon>
        <taxon>ecological metagenomes</taxon>
    </lineage>
</organism>
<reference evidence="2" key="1">
    <citation type="submission" date="2018-06" db="EMBL/GenBank/DDBJ databases">
        <authorList>
            <person name="Zhirakovskaya E."/>
        </authorList>
    </citation>
    <scope>NUCLEOTIDE SEQUENCE</scope>
</reference>
<dbReference type="EMBL" id="UOGL01000085">
    <property type="protein sequence ID" value="VAX36885.1"/>
    <property type="molecule type" value="Genomic_DNA"/>
</dbReference>